<dbReference type="Proteomes" id="UP001482620">
    <property type="component" value="Unassembled WGS sequence"/>
</dbReference>
<keyword evidence="2" id="KW-1185">Reference proteome</keyword>
<proteinExistence type="predicted"/>
<evidence type="ECO:0000313" key="1">
    <source>
        <dbReference type="EMBL" id="MEQ2228887.1"/>
    </source>
</evidence>
<reference evidence="1 2" key="1">
    <citation type="submission" date="2021-06" db="EMBL/GenBank/DDBJ databases">
        <authorList>
            <person name="Palmer J.M."/>
        </authorList>
    </citation>
    <scope>NUCLEOTIDE SEQUENCE [LARGE SCALE GENOMIC DNA]</scope>
    <source>
        <strain evidence="2">if_2019</strain>
        <tissue evidence="1">Muscle</tissue>
    </source>
</reference>
<name>A0ABV0T7N4_9TELE</name>
<dbReference type="EMBL" id="JAHRIQ010024241">
    <property type="protein sequence ID" value="MEQ2228887.1"/>
    <property type="molecule type" value="Genomic_DNA"/>
</dbReference>
<comment type="caution">
    <text evidence="1">The sequence shown here is derived from an EMBL/GenBank/DDBJ whole genome shotgun (WGS) entry which is preliminary data.</text>
</comment>
<evidence type="ECO:0000313" key="2">
    <source>
        <dbReference type="Proteomes" id="UP001482620"/>
    </source>
</evidence>
<sequence>MVSTRQLIGFHFKSSGLKGQFNFPFPIILLCVSCTPRASHQCPLSLQLLRKVPIVFSGIGPHNSIGKMFSTLPYIQFCTVAHSLSPHKPGCNRFFGDDETFCNMNATANTNNACIGMPLTQNQIKCNLNIAAMTQ</sequence>
<accession>A0ABV0T7N4</accession>
<protein>
    <submittedName>
        <fullName evidence="1">Uncharacterized protein</fullName>
    </submittedName>
</protein>
<organism evidence="1 2">
    <name type="scientific">Ilyodon furcidens</name>
    <name type="common">goldbreast splitfin</name>
    <dbReference type="NCBI Taxonomy" id="33524"/>
    <lineage>
        <taxon>Eukaryota</taxon>
        <taxon>Metazoa</taxon>
        <taxon>Chordata</taxon>
        <taxon>Craniata</taxon>
        <taxon>Vertebrata</taxon>
        <taxon>Euteleostomi</taxon>
        <taxon>Actinopterygii</taxon>
        <taxon>Neopterygii</taxon>
        <taxon>Teleostei</taxon>
        <taxon>Neoteleostei</taxon>
        <taxon>Acanthomorphata</taxon>
        <taxon>Ovalentaria</taxon>
        <taxon>Atherinomorphae</taxon>
        <taxon>Cyprinodontiformes</taxon>
        <taxon>Goodeidae</taxon>
        <taxon>Ilyodon</taxon>
    </lineage>
</organism>
<gene>
    <name evidence="1" type="ORF">ILYODFUR_013273</name>
</gene>